<dbReference type="GO" id="GO:0004315">
    <property type="term" value="F:3-oxoacyl-[acyl-carrier-protein] synthase activity"/>
    <property type="evidence" value="ECO:0007669"/>
    <property type="project" value="UniProtKB-EC"/>
</dbReference>
<feature type="compositionally biased region" description="Low complexity" evidence="1">
    <location>
        <begin position="29"/>
        <end position="43"/>
    </location>
</feature>
<protein>
    <submittedName>
        <fullName evidence="2">3-oxoacyl-[acyl-carrier-protein] synthase, KASII</fullName>
        <ecNumber evidence="2">2.3.1.179</ecNumber>
    </submittedName>
</protein>
<dbReference type="AlphaFoldDB" id="A0A6J4LJP1"/>
<feature type="compositionally biased region" description="Basic residues" evidence="1">
    <location>
        <begin position="44"/>
        <end position="53"/>
    </location>
</feature>
<keyword evidence="2" id="KW-0012">Acyltransferase</keyword>
<keyword evidence="2" id="KW-0808">Transferase</keyword>
<name>A0A6J4LJP1_9BACT</name>
<reference evidence="2" key="1">
    <citation type="submission" date="2020-02" db="EMBL/GenBank/DDBJ databases">
        <authorList>
            <person name="Meier V. D."/>
        </authorList>
    </citation>
    <scope>NUCLEOTIDE SEQUENCE</scope>
    <source>
        <strain evidence="2">AVDCRST_MAG11</strain>
    </source>
</reference>
<feature type="compositionally biased region" description="Basic and acidic residues" evidence="1">
    <location>
        <begin position="305"/>
        <end position="317"/>
    </location>
</feature>
<feature type="compositionally biased region" description="Basic and acidic residues" evidence="1">
    <location>
        <begin position="340"/>
        <end position="354"/>
    </location>
</feature>
<feature type="compositionally biased region" description="Basic residues" evidence="1">
    <location>
        <begin position="366"/>
        <end position="387"/>
    </location>
</feature>
<dbReference type="EMBL" id="CADCTU010000575">
    <property type="protein sequence ID" value="CAA9333612.1"/>
    <property type="molecule type" value="Genomic_DNA"/>
</dbReference>
<feature type="compositionally biased region" description="Basic and acidic residues" evidence="1">
    <location>
        <begin position="126"/>
        <end position="135"/>
    </location>
</feature>
<feature type="compositionally biased region" description="Basic residues" evidence="1">
    <location>
        <begin position="230"/>
        <end position="239"/>
    </location>
</feature>
<gene>
    <name evidence="2" type="ORF">AVDCRST_MAG11-2592</name>
</gene>
<accession>A0A6J4LJP1</accession>
<sequence>GRHRHRSDHPGRDHRRGAVGGDRAGAVGGALAHALRPVDLPQPQRRRGRRLRRDRPPRGEARQAARPVRPVLGGHRQARARRRGHRPRQGGPRAGGRDDGHRARRDRLRRGAARQLPARRAQGGGRDARARGVRRGVELQHRDRVRRARAELDERDELRVRDDRDRRRLPADPRRLRRRDDRRRRGGAARAAVLRRVRDHPRDEHAQRRPRVGVAPVRPRPRRLRDGRGLGRARPRGVRPRGGARGAHLRRGARLRHVERRAPHDRAARRRLAGRAVDPPRAPGRGREPRRDRLRQRARQLDAAQRPHRDARDEAGVRRRRLPPPDLEHQGVLRPRARRERRDRGGDLRAEHHARVAPAHGEPLRARRGLRPRLHPRRRPRRTRRSRGLQLVRLRRDQRHPRDAARGV</sequence>
<feature type="compositionally biased region" description="Gly residues" evidence="1">
    <location>
        <begin position="18"/>
        <end position="28"/>
    </location>
</feature>
<dbReference type="EC" id="2.3.1.179" evidence="2"/>
<feature type="compositionally biased region" description="Basic and acidic residues" evidence="1">
    <location>
        <begin position="54"/>
        <end position="63"/>
    </location>
</feature>
<feature type="compositionally biased region" description="Basic residues" evidence="1">
    <location>
        <begin position="76"/>
        <end position="88"/>
    </location>
</feature>
<feature type="compositionally biased region" description="Basic residues" evidence="1">
    <location>
        <begin position="102"/>
        <end position="112"/>
    </location>
</feature>
<feature type="non-terminal residue" evidence="2">
    <location>
        <position position="408"/>
    </location>
</feature>
<feature type="compositionally biased region" description="Basic residues" evidence="1">
    <location>
        <begin position="247"/>
        <end position="259"/>
    </location>
</feature>
<feature type="compositionally biased region" description="Basic residues" evidence="1">
    <location>
        <begin position="176"/>
        <end position="199"/>
    </location>
</feature>
<proteinExistence type="predicted"/>
<feature type="non-terminal residue" evidence="2">
    <location>
        <position position="1"/>
    </location>
</feature>
<feature type="region of interest" description="Disordered" evidence="1">
    <location>
        <begin position="1"/>
        <end position="135"/>
    </location>
</feature>
<organism evidence="2">
    <name type="scientific">uncultured Gemmatimonadaceae bacterium</name>
    <dbReference type="NCBI Taxonomy" id="246130"/>
    <lineage>
        <taxon>Bacteria</taxon>
        <taxon>Pseudomonadati</taxon>
        <taxon>Gemmatimonadota</taxon>
        <taxon>Gemmatimonadia</taxon>
        <taxon>Gemmatimonadales</taxon>
        <taxon>Gemmatimonadaceae</taxon>
        <taxon>environmental samples</taxon>
    </lineage>
</organism>
<feature type="compositionally biased region" description="Basic residues" evidence="1">
    <location>
        <begin position="1"/>
        <end position="17"/>
    </location>
</feature>
<evidence type="ECO:0000256" key="1">
    <source>
        <dbReference type="SAM" id="MobiDB-lite"/>
    </source>
</evidence>
<evidence type="ECO:0000313" key="2">
    <source>
        <dbReference type="EMBL" id="CAA9333612.1"/>
    </source>
</evidence>
<feature type="region of interest" description="Disordered" evidence="1">
    <location>
        <begin position="176"/>
        <end position="408"/>
    </location>
</feature>